<keyword evidence="2" id="KW-1185">Reference proteome</keyword>
<reference evidence="1 2" key="1">
    <citation type="journal article" date="2018" name="Front. Plant Sci.">
        <title>Red Clover (Trifolium pratense) and Zigzag Clover (T. medium) - A Picture of Genomic Similarities and Differences.</title>
        <authorList>
            <person name="Dluhosova J."/>
            <person name="Istvanek J."/>
            <person name="Nedelnik J."/>
            <person name="Repkova J."/>
        </authorList>
    </citation>
    <scope>NUCLEOTIDE SEQUENCE [LARGE SCALE GENOMIC DNA]</scope>
    <source>
        <strain evidence="2">cv. 10/8</strain>
        <tissue evidence="1">Leaf</tissue>
    </source>
</reference>
<protein>
    <submittedName>
        <fullName evidence="1">Uncharacterized protein</fullName>
    </submittedName>
</protein>
<feature type="non-terminal residue" evidence="1">
    <location>
        <position position="19"/>
    </location>
</feature>
<organism evidence="1 2">
    <name type="scientific">Trifolium medium</name>
    <dbReference type="NCBI Taxonomy" id="97028"/>
    <lineage>
        <taxon>Eukaryota</taxon>
        <taxon>Viridiplantae</taxon>
        <taxon>Streptophyta</taxon>
        <taxon>Embryophyta</taxon>
        <taxon>Tracheophyta</taxon>
        <taxon>Spermatophyta</taxon>
        <taxon>Magnoliopsida</taxon>
        <taxon>eudicotyledons</taxon>
        <taxon>Gunneridae</taxon>
        <taxon>Pentapetalae</taxon>
        <taxon>rosids</taxon>
        <taxon>fabids</taxon>
        <taxon>Fabales</taxon>
        <taxon>Fabaceae</taxon>
        <taxon>Papilionoideae</taxon>
        <taxon>50 kb inversion clade</taxon>
        <taxon>NPAAA clade</taxon>
        <taxon>Hologalegina</taxon>
        <taxon>IRL clade</taxon>
        <taxon>Trifolieae</taxon>
        <taxon>Trifolium</taxon>
    </lineage>
</organism>
<evidence type="ECO:0000313" key="1">
    <source>
        <dbReference type="EMBL" id="MCI67880.1"/>
    </source>
</evidence>
<sequence length="19" mass="2288">MNPLDRVLIVMNLMHILHK</sequence>
<comment type="caution">
    <text evidence="1">The sequence shown here is derived from an EMBL/GenBank/DDBJ whole genome shotgun (WGS) entry which is preliminary data.</text>
</comment>
<proteinExistence type="predicted"/>
<dbReference type="Proteomes" id="UP000265520">
    <property type="component" value="Unassembled WGS sequence"/>
</dbReference>
<dbReference type="EMBL" id="LXQA010726024">
    <property type="protein sequence ID" value="MCI67880.1"/>
    <property type="molecule type" value="Genomic_DNA"/>
</dbReference>
<dbReference type="AlphaFoldDB" id="A0A392U5S4"/>
<accession>A0A392U5S4</accession>
<evidence type="ECO:0000313" key="2">
    <source>
        <dbReference type="Proteomes" id="UP000265520"/>
    </source>
</evidence>
<name>A0A392U5S4_9FABA</name>